<accession>A0A9N9E9C7</accession>
<evidence type="ECO:0000256" key="6">
    <source>
        <dbReference type="ARBA" id="ARBA00023163"/>
    </source>
</evidence>
<dbReference type="AlphaFoldDB" id="A0A9N9E9C7"/>
<evidence type="ECO:0000313" key="12">
    <source>
        <dbReference type="Proteomes" id="UP000789759"/>
    </source>
</evidence>
<sequence length="458" mass="53106">MDNDDENGYDPRDFVYSQSSDSGSDDEISNFNTKQFKSPMYDEYKASGSNLISRNINNNFADQKELVTEYYNSEDENSMDSFCRKLQKLDVDTSQYTLSFSKLLSSDSSDSTNYDDQRLKTLQNCSQFACIRLSDAYCHDSKHVKFENSTPHSTDNYLQFNYDHSECDTTLQHNHTSSNSYVDKKQSTNTSVYQLRHRRTTLPKSLIDPTTKQPTESLSSYSHQKKSLKNQIKNALPTRSNPKRSSTITLPSYENLQKVRKLIICKKMNCGKSFASEAELEAHEQTVHPYICHYRGCNSRFDRLEHVNKHMQTHTDIFPRECEIPGCGVMYFTRKSYQNHLMKHGRLERMRSRIDVEKTNRSKNVNIQRKNYVRETNTNTEGFIARNEKDKVSVNEKDKVSVNEKDKVSAKNKRHGVNEDSKGHKINKENKRCRVNADNRSSEVSVDRVVIVITDINK</sequence>
<comment type="subcellular location">
    <subcellularLocation>
        <location evidence="1">Nucleus</location>
    </subcellularLocation>
</comment>
<reference evidence="11" key="1">
    <citation type="submission" date="2021-06" db="EMBL/GenBank/DDBJ databases">
        <authorList>
            <person name="Kallberg Y."/>
            <person name="Tangrot J."/>
            <person name="Rosling A."/>
        </authorList>
    </citation>
    <scope>NUCLEOTIDE SEQUENCE</scope>
    <source>
        <strain evidence="11">FL966</strain>
    </source>
</reference>
<protein>
    <submittedName>
        <fullName evidence="11">3649_t:CDS:1</fullName>
    </submittedName>
</protein>
<dbReference type="SMART" id="SM00355">
    <property type="entry name" value="ZnF_C2H2"/>
    <property type="match status" value="3"/>
</dbReference>
<keyword evidence="6" id="KW-0804">Transcription</keyword>
<evidence type="ECO:0000313" key="11">
    <source>
        <dbReference type="EMBL" id="CAG8665889.1"/>
    </source>
</evidence>
<evidence type="ECO:0000256" key="7">
    <source>
        <dbReference type="ARBA" id="ARBA00023242"/>
    </source>
</evidence>
<dbReference type="PANTHER" id="PTHR46179">
    <property type="entry name" value="ZINC FINGER PROTEIN"/>
    <property type="match status" value="1"/>
</dbReference>
<feature type="domain" description="C2H2-type" evidence="10">
    <location>
        <begin position="290"/>
        <end position="319"/>
    </location>
</feature>
<feature type="compositionally biased region" description="Polar residues" evidence="9">
    <location>
        <begin position="208"/>
        <end position="222"/>
    </location>
</feature>
<evidence type="ECO:0000256" key="5">
    <source>
        <dbReference type="ARBA" id="ARBA00023015"/>
    </source>
</evidence>
<evidence type="ECO:0000259" key="10">
    <source>
        <dbReference type="PROSITE" id="PS50157"/>
    </source>
</evidence>
<feature type="region of interest" description="Disordered" evidence="9">
    <location>
        <begin position="1"/>
        <end position="34"/>
    </location>
</feature>
<keyword evidence="12" id="KW-1185">Reference proteome</keyword>
<dbReference type="GO" id="GO:0005634">
    <property type="term" value="C:nucleus"/>
    <property type="evidence" value="ECO:0007669"/>
    <property type="project" value="UniProtKB-SubCell"/>
</dbReference>
<keyword evidence="2" id="KW-0479">Metal-binding</keyword>
<dbReference type="PROSITE" id="PS50157">
    <property type="entry name" value="ZINC_FINGER_C2H2_2"/>
    <property type="match status" value="2"/>
</dbReference>
<keyword evidence="7" id="KW-0539">Nucleus</keyword>
<evidence type="ECO:0000256" key="3">
    <source>
        <dbReference type="ARBA" id="ARBA00022771"/>
    </source>
</evidence>
<dbReference type="PROSITE" id="PS00028">
    <property type="entry name" value="ZINC_FINGER_C2H2_1"/>
    <property type="match status" value="2"/>
</dbReference>
<evidence type="ECO:0000256" key="8">
    <source>
        <dbReference type="PROSITE-ProRule" id="PRU00042"/>
    </source>
</evidence>
<feature type="region of interest" description="Disordered" evidence="9">
    <location>
        <begin position="174"/>
        <end position="223"/>
    </location>
</feature>
<dbReference type="OrthoDB" id="5428132at2759"/>
<organism evidence="11 12">
    <name type="scientific">Cetraspora pellucida</name>
    <dbReference type="NCBI Taxonomy" id="1433469"/>
    <lineage>
        <taxon>Eukaryota</taxon>
        <taxon>Fungi</taxon>
        <taxon>Fungi incertae sedis</taxon>
        <taxon>Mucoromycota</taxon>
        <taxon>Glomeromycotina</taxon>
        <taxon>Glomeromycetes</taxon>
        <taxon>Diversisporales</taxon>
        <taxon>Gigasporaceae</taxon>
        <taxon>Cetraspora</taxon>
    </lineage>
</organism>
<feature type="domain" description="C2H2-type" evidence="10">
    <location>
        <begin position="263"/>
        <end position="288"/>
    </location>
</feature>
<evidence type="ECO:0000256" key="4">
    <source>
        <dbReference type="ARBA" id="ARBA00022833"/>
    </source>
</evidence>
<proteinExistence type="predicted"/>
<dbReference type="EMBL" id="CAJVQA010008050">
    <property type="protein sequence ID" value="CAG8665889.1"/>
    <property type="molecule type" value="Genomic_DNA"/>
</dbReference>
<dbReference type="PANTHER" id="PTHR46179:SF13">
    <property type="entry name" value="C2H2-TYPE DOMAIN-CONTAINING PROTEIN"/>
    <property type="match status" value="1"/>
</dbReference>
<evidence type="ECO:0000256" key="9">
    <source>
        <dbReference type="SAM" id="MobiDB-lite"/>
    </source>
</evidence>
<name>A0A9N9E9C7_9GLOM</name>
<dbReference type="InterPro" id="IPR036236">
    <property type="entry name" value="Znf_C2H2_sf"/>
</dbReference>
<gene>
    <name evidence="11" type="ORF">CPELLU_LOCUS10024</name>
</gene>
<feature type="compositionally biased region" description="Polar residues" evidence="9">
    <location>
        <begin position="174"/>
        <end position="193"/>
    </location>
</feature>
<keyword evidence="4" id="KW-0862">Zinc</keyword>
<feature type="compositionally biased region" description="Basic and acidic residues" evidence="9">
    <location>
        <begin position="416"/>
        <end position="426"/>
    </location>
</feature>
<dbReference type="InterPro" id="IPR051061">
    <property type="entry name" value="Zinc_finger_trans_reg"/>
</dbReference>
<evidence type="ECO:0000256" key="1">
    <source>
        <dbReference type="ARBA" id="ARBA00004123"/>
    </source>
</evidence>
<keyword evidence="5" id="KW-0805">Transcription regulation</keyword>
<dbReference type="GO" id="GO:0008270">
    <property type="term" value="F:zinc ion binding"/>
    <property type="evidence" value="ECO:0007669"/>
    <property type="project" value="UniProtKB-KW"/>
</dbReference>
<dbReference type="Gene3D" id="3.30.160.60">
    <property type="entry name" value="Classic Zinc Finger"/>
    <property type="match status" value="1"/>
</dbReference>
<dbReference type="SUPFAM" id="SSF57667">
    <property type="entry name" value="beta-beta-alpha zinc fingers"/>
    <property type="match status" value="1"/>
</dbReference>
<keyword evidence="3 8" id="KW-0863">Zinc-finger</keyword>
<dbReference type="Pfam" id="PF00096">
    <property type="entry name" value="zf-C2H2"/>
    <property type="match status" value="1"/>
</dbReference>
<feature type="region of interest" description="Disordered" evidence="9">
    <location>
        <begin position="394"/>
        <end position="426"/>
    </location>
</feature>
<dbReference type="InterPro" id="IPR013087">
    <property type="entry name" value="Znf_C2H2_type"/>
</dbReference>
<dbReference type="Proteomes" id="UP000789759">
    <property type="component" value="Unassembled WGS sequence"/>
</dbReference>
<dbReference type="GO" id="GO:0006357">
    <property type="term" value="P:regulation of transcription by RNA polymerase II"/>
    <property type="evidence" value="ECO:0007669"/>
    <property type="project" value="TreeGrafter"/>
</dbReference>
<feature type="compositionally biased region" description="Basic and acidic residues" evidence="9">
    <location>
        <begin position="394"/>
        <end position="409"/>
    </location>
</feature>
<evidence type="ECO:0000256" key="2">
    <source>
        <dbReference type="ARBA" id="ARBA00022723"/>
    </source>
</evidence>
<comment type="caution">
    <text evidence="11">The sequence shown here is derived from an EMBL/GenBank/DDBJ whole genome shotgun (WGS) entry which is preliminary data.</text>
</comment>